<evidence type="ECO:0000256" key="6">
    <source>
        <dbReference type="ARBA" id="ARBA00022729"/>
    </source>
</evidence>
<dbReference type="PANTHER" id="PTHR30069">
    <property type="entry name" value="TONB-DEPENDENT OUTER MEMBRANE RECEPTOR"/>
    <property type="match status" value="1"/>
</dbReference>
<evidence type="ECO:0000256" key="8">
    <source>
        <dbReference type="ARBA" id="ARBA00023077"/>
    </source>
</evidence>
<keyword evidence="8 13" id="KW-0798">TonB box</keyword>
<dbReference type="Gene3D" id="2.170.130.10">
    <property type="entry name" value="TonB-dependent receptor, plug domain"/>
    <property type="match status" value="1"/>
</dbReference>
<organism evidence="17 18">
    <name type="scientific">Massilia timonae</name>
    <dbReference type="NCBI Taxonomy" id="47229"/>
    <lineage>
        <taxon>Bacteria</taxon>
        <taxon>Pseudomonadati</taxon>
        <taxon>Pseudomonadota</taxon>
        <taxon>Betaproteobacteria</taxon>
        <taxon>Burkholderiales</taxon>
        <taxon>Oxalobacteraceae</taxon>
        <taxon>Telluria group</taxon>
        <taxon>Massilia</taxon>
    </lineage>
</organism>
<evidence type="ECO:0000313" key="18">
    <source>
        <dbReference type="Proteomes" id="UP000180246"/>
    </source>
</evidence>
<evidence type="ECO:0000256" key="10">
    <source>
        <dbReference type="ARBA" id="ARBA00023170"/>
    </source>
</evidence>
<evidence type="ECO:0000256" key="9">
    <source>
        <dbReference type="ARBA" id="ARBA00023136"/>
    </source>
</evidence>
<comment type="caution">
    <text evidence="17">The sequence shown here is derived from an EMBL/GenBank/DDBJ whole genome shotgun (WGS) entry which is preliminary data.</text>
</comment>
<reference evidence="17 18" key="1">
    <citation type="submission" date="2014-10" db="EMBL/GenBank/DDBJ databases">
        <authorList>
            <person name="Seo M.-J."/>
            <person name="Seok Y.J."/>
            <person name="Cha I.-T."/>
        </authorList>
    </citation>
    <scope>NUCLEOTIDE SEQUENCE [LARGE SCALE GENOMIC DNA]</scope>
    <source>
        <strain evidence="17 18">NEU</strain>
    </source>
</reference>
<accession>A0A1S2NGB7</accession>
<keyword evidence="5 12" id="KW-0812">Transmembrane</keyword>
<dbReference type="EMBL" id="JRYB01000001">
    <property type="protein sequence ID" value="OIJ44141.1"/>
    <property type="molecule type" value="Genomic_DNA"/>
</dbReference>
<dbReference type="AlphaFoldDB" id="A0A1S2NGB7"/>
<dbReference type="GO" id="GO:0015344">
    <property type="term" value="F:siderophore uptake transmembrane transporter activity"/>
    <property type="evidence" value="ECO:0007669"/>
    <property type="project" value="TreeGrafter"/>
</dbReference>
<comment type="subcellular location">
    <subcellularLocation>
        <location evidence="1 12">Cell outer membrane</location>
        <topology evidence="1 12">Multi-pass membrane protein</topology>
    </subcellularLocation>
</comment>
<dbReference type="Gene3D" id="2.40.170.20">
    <property type="entry name" value="TonB-dependent receptor, beta-barrel domain"/>
    <property type="match status" value="1"/>
</dbReference>
<feature type="domain" description="TonB-dependent receptor-like beta-barrel" evidence="15">
    <location>
        <begin position="235"/>
        <end position="663"/>
    </location>
</feature>
<evidence type="ECO:0000256" key="2">
    <source>
        <dbReference type="ARBA" id="ARBA00009810"/>
    </source>
</evidence>
<name>A0A1S2NGB7_9BURK</name>
<protein>
    <submittedName>
        <fullName evidence="17">TonB dependent receptor family protein</fullName>
    </submittedName>
</protein>
<keyword evidence="4 12" id="KW-1134">Transmembrane beta strand</keyword>
<evidence type="ECO:0000256" key="13">
    <source>
        <dbReference type="RuleBase" id="RU003357"/>
    </source>
</evidence>
<dbReference type="GO" id="GO:0009279">
    <property type="term" value="C:cell outer membrane"/>
    <property type="evidence" value="ECO:0007669"/>
    <property type="project" value="UniProtKB-SubCell"/>
</dbReference>
<evidence type="ECO:0000256" key="14">
    <source>
        <dbReference type="SAM" id="SignalP"/>
    </source>
</evidence>
<dbReference type="InterPro" id="IPR036942">
    <property type="entry name" value="Beta-barrel_TonB_sf"/>
</dbReference>
<dbReference type="Pfam" id="PF00593">
    <property type="entry name" value="TonB_dep_Rec_b-barrel"/>
    <property type="match status" value="1"/>
</dbReference>
<keyword evidence="6 14" id="KW-0732">Signal</keyword>
<evidence type="ECO:0000256" key="12">
    <source>
        <dbReference type="PROSITE-ProRule" id="PRU01360"/>
    </source>
</evidence>
<keyword evidence="3 12" id="KW-0813">Transport</keyword>
<evidence type="ECO:0000313" key="17">
    <source>
        <dbReference type="EMBL" id="OIJ44141.1"/>
    </source>
</evidence>
<evidence type="ECO:0000256" key="3">
    <source>
        <dbReference type="ARBA" id="ARBA00022448"/>
    </source>
</evidence>
<keyword evidence="11 12" id="KW-0998">Cell outer membrane</keyword>
<dbReference type="RefSeq" id="WP_083415533.1">
    <property type="nucleotide sequence ID" value="NZ_JRYB01000001.1"/>
</dbReference>
<dbReference type="GO" id="GO:0044718">
    <property type="term" value="P:siderophore transmembrane transport"/>
    <property type="evidence" value="ECO:0007669"/>
    <property type="project" value="TreeGrafter"/>
</dbReference>
<keyword evidence="10 17" id="KW-0675">Receptor</keyword>
<dbReference type="Proteomes" id="UP000180246">
    <property type="component" value="Unassembled WGS sequence"/>
</dbReference>
<dbReference type="InterPro" id="IPR000531">
    <property type="entry name" value="Beta-barrel_TonB"/>
</dbReference>
<evidence type="ECO:0000259" key="15">
    <source>
        <dbReference type="Pfam" id="PF00593"/>
    </source>
</evidence>
<sequence length="710" mass="78522">MRCRSAVFSLVILSAFEAHAGQGDSPTNQVATVAVRGNADSERRNETTTRIVVDRDDLLKYGDRTVLDVLRRQPGVTVVNNEIRMRGLGSGYTQVLVNGDRPPAGFSLDSLAPGSIARIEILRAATAEFSTQAIAGTINVILRRDASKASRELIAGFGGAASARYPGLTLNASDKLEEYAYSDGAGINHSDVGQGMHERVRERHHGAGADQVRATASRNDNRFTGLNANARIQWDSERGDKLAWQTFVNASRSAGTSDQTTVVESGPLYPYPLLLLDYDGKNASIRSDLNWARDLGERGKLDSKLGLYRSRTERGMFRLGLTDSALSALDRRYDTDVADQGGTWTGTVSAAWADKHAIAFGWDAGYSQFQEHEVQREALASTASAPVNFDNTYHARISRLALYVQDEWDVAPGWSIYLGMRWEALETRTGGDAEGVERRSSVFSPLVQTVWKIPGSHNDQIRLALTRTYKAPELRQLIPRHFYTSYNSAVSPDQTGNPQLEPELATGVDAAFEHYWTNKAMASVSAGLRKVTGLIRNAIRYDGERWLAYPENSGEATVRTLELEAKVPLTALFAAAPRIDLRANIARNWSRVDAVPGPDNRLDRQPRWSANLGADYKRDAITVGASLSMVAGGWTRLSHEESSFVSQRRDLQAYALYQLDAGRQVRFSLFNVLRNDSERADAYADPGRALESRIFVEGYLGWRVQYEQKF</sequence>
<dbReference type="PANTHER" id="PTHR30069:SF53">
    <property type="entry name" value="COLICIN I RECEPTOR-RELATED"/>
    <property type="match status" value="1"/>
</dbReference>
<feature type="signal peptide" evidence="14">
    <location>
        <begin position="1"/>
        <end position="20"/>
    </location>
</feature>
<gene>
    <name evidence="17" type="ORF">LO55_4732</name>
</gene>
<dbReference type="Pfam" id="PF07715">
    <property type="entry name" value="Plug"/>
    <property type="match status" value="1"/>
</dbReference>
<evidence type="ECO:0000256" key="1">
    <source>
        <dbReference type="ARBA" id="ARBA00004571"/>
    </source>
</evidence>
<keyword evidence="9 12" id="KW-0472">Membrane</keyword>
<evidence type="ECO:0000256" key="5">
    <source>
        <dbReference type="ARBA" id="ARBA00022692"/>
    </source>
</evidence>
<comment type="similarity">
    <text evidence="2 12 13">Belongs to the TonB-dependent receptor family.</text>
</comment>
<feature type="domain" description="TonB-dependent receptor plug" evidence="16">
    <location>
        <begin position="45"/>
        <end position="137"/>
    </location>
</feature>
<evidence type="ECO:0000256" key="7">
    <source>
        <dbReference type="ARBA" id="ARBA00023065"/>
    </source>
</evidence>
<dbReference type="InterPro" id="IPR039426">
    <property type="entry name" value="TonB-dep_rcpt-like"/>
</dbReference>
<dbReference type="InterPro" id="IPR012910">
    <property type="entry name" value="Plug_dom"/>
</dbReference>
<dbReference type="InterPro" id="IPR037066">
    <property type="entry name" value="Plug_dom_sf"/>
</dbReference>
<feature type="chain" id="PRO_5012345366" evidence="14">
    <location>
        <begin position="21"/>
        <end position="710"/>
    </location>
</feature>
<evidence type="ECO:0000259" key="16">
    <source>
        <dbReference type="Pfam" id="PF07715"/>
    </source>
</evidence>
<dbReference type="SUPFAM" id="SSF56935">
    <property type="entry name" value="Porins"/>
    <property type="match status" value="1"/>
</dbReference>
<keyword evidence="7" id="KW-0406">Ion transport</keyword>
<evidence type="ECO:0000256" key="4">
    <source>
        <dbReference type="ARBA" id="ARBA00022452"/>
    </source>
</evidence>
<evidence type="ECO:0000256" key="11">
    <source>
        <dbReference type="ARBA" id="ARBA00023237"/>
    </source>
</evidence>
<dbReference type="PROSITE" id="PS52016">
    <property type="entry name" value="TONB_DEPENDENT_REC_3"/>
    <property type="match status" value="1"/>
</dbReference>
<proteinExistence type="inferred from homology"/>